<sequence>MGEHDTRALLVRWRAGDMGARDALFAAFYPDLRRSAAAMLRGERGCSLSTSDLVQESVARLVALNRIDWADAQHFKALSATMMRRALLDHLRSRRTNKRKHEKVELLTGIALDDPDCEIERLSAALDDLARIDPERADIVEMRYFGGLEIRDIAAVLGCSEATVKRRWTSARLWLLAEMSDA</sequence>
<dbReference type="GO" id="GO:0016987">
    <property type="term" value="F:sigma factor activity"/>
    <property type="evidence" value="ECO:0007669"/>
    <property type="project" value="UniProtKB-KW"/>
</dbReference>
<dbReference type="SUPFAM" id="SSF88946">
    <property type="entry name" value="Sigma2 domain of RNA polymerase sigma factors"/>
    <property type="match status" value="1"/>
</dbReference>
<organism evidence="6 7">
    <name type="scientific">Polymorphobacter multimanifer</name>
    <dbReference type="NCBI Taxonomy" id="1070431"/>
    <lineage>
        <taxon>Bacteria</taxon>
        <taxon>Pseudomonadati</taxon>
        <taxon>Pseudomonadota</taxon>
        <taxon>Alphaproteobacteria</taxon>
        <taxon>Sphingomonadales</taxon>
        <taxon>Sphingosinicellaceae</taxon>
        <taxon>Polymorphobacter</taxon>
    </lineage>
</organism>
<evidence type="ECO:0000256" key="2">
    <source>
        <dbReference type="ARBA" id="ARBA00023015"/>
    </source>
</evidence>
<dbReference type="NCBIfam" id="TIGR02999">
    <property type="entry name" value="Sig-70_X6"/>
    <property type="match status" value="1"/>
</dbReference>
<evidence type="ECO:0000256" key="4">
    <source>
        <dbReference type="ARBA" id="ARBA00023163"/>
    </source>
</evidence>
<dbReference type="InterPro" id="IPR036388">
    <property type="entry name" value="WH-like_DNA-bd_sf"/>
</dbReference>
<dbReference type="Gene3D" id="1.10.10.10">
    <property type="entry name" value="Winged helix-like DNA-binding domain superfamily/Winged helix DNA-binding domain"/>
    <property type="match status" value="1"/>
</dbReference>
<keyword evidence="4" id="KW-0804">Transcription</keyword>
<dbReference type="PANTHER" id="PTHR43133">
    <property type="entry name" value="RNA POLYMERASE ECF-TYPE SIGMA FACTO"/>
    <property type="match status" value="1"/>
</dbReference>
<dbReference type="GO" id="GO:0006352">
    <property type="term" value="P:DNA-templated transcription initiation"/>
    <property type="evidence" value="ECO:0007669"/>
    <property type="project" value="InterPro"/>
</dbReference>
<evidence type="ECO:0000256" key="1">
    <source>
        <dbReference type="ARBA" id="ARBA00010641"/>
    </source>
</evidence>
<name>A0A841L745_9SPHN</name>
<gene>
    <name evidence="6" type="ORF">FHS79_002435</name>
</gene>
<comment type="similarity">
    <text evidence="1">Belongs to the sigma-70 factor family. ECF subfamily.</text>
</comment>
<reference evidence="6 7" key="1">
    <citation type="submission" date="2020-08" db="EMBL/GenBank/DDBJ databases">
        <title>Genomic Encyclopedia of Type Strains, Phase IV (KMG-IV): sequencing the most valuable type-strain genomes for metagenomic binning, comparative biology and taxonomic classification.</title>
        <authorList>
            <person name="Goeker M."/>
        </authorList>
    </citation>
    <scope>NUCLEOTIDE SEQUENCE [LARGE SCALE GENOMIC DNA]</scope>
    <source>
        <strain evidence="6 7">DSM 102189</strain>
    </source>
</reference>
<dbReference type="InterPro" id="IPR039425">
    <property type="entry name" value="RNA_pol_sigma-70-like"/>
</dbReference>
<dbReference type="Pfam" id="PF07638">
    <property type="entry name" value="Sigma70_ECF"/>
    <property type="match status" value="1"/>
</dbReference>
<evidence type="ECO:0000313" key="6">
    <source>
        <dbReference type="EMBL" id="MBB6228250.1"/>
    </source>
</evidence>
<dbReference type="Proteomes" id="UP000538147">
    <property type="component" value="Unassembled WGS sequence"/>
</dbReference>
<dbReference type="NCBIfam" id="TIGR02937">
    <property type="entry name" value="sigma70-ECF"/>
    <property type="match status" value="1"/>
</dbReference>
<evidence type="ECO:0000256" key="3">
    <source>
        <dbReference type="ARBA" id="ARBA00023082"/>
    </source>
</evidence>
<keyword evidence="7" id="KW-1185">Reference proteome</keyword>
<dbReference type="AlphaFoldDB" id="A0A841L745"/>
<evidence type="ECO:0000259" key="5">
    <source>
        <dbReference type="Pfam" id="PF07638"/>
    </source>
</evidence>
<protein>
    <submittedName>
        <fullName evidence="6">RNA polymerase sigma factor (TIGR02999 family)</fullName>
    </submittedName>
</protein>
<keyword evidence="3" id="KW-0731">Sigma factor</keyword>
<dbReference type="Gene3D" id="1.10.1740.10">
    <property type="match status" value="1"/>
</dbReference>
<proteinExistence type="inferred from homology"/>
<dbReference type="SUPFAM" id="SSF88659">
    <property type="entry name" value="Sigma3 and sigma4 domains of RNA polymerase sigma factors"/>
    <property type="match status" value="1"/>
</dbReference>
<keyword evidence="2" id="KW-0805">Transcription regulation</keyword>
<feature type="domain" description="RNA polymerase sigma-70 ECF-like HTH" evidence="5">
    <location>
        <begin position="8"/>
        <end position="180"/>
    </location>
</feature>
<dbReference type="EMBL" id="JACIIV010000017">
    <property type="protein sequence ID" value="MBB6228250.1"/>
    <property type="molecule type" value="Genomic_DNA"/>
</dbReference>
<dbReference type="InterPro" id="IPR013325">
    <property type="entry name" value="RNA_pol_sigma_r2"/>
</dbReference>
<evidence type="ECO:0000313" key="7">
    <source>
        <dbReference type="Proteomes" id="UP000538147"/>
    </source>
</evidence>
<dbReference type="InterPro" id="IPR011517">
    <property type="entry name" value="RNA_pol_sigma70_ECF-like"/>
</dbReference>
<dbReference type="PANTHER" id="PTHR43133:SF39">
    <property type="entry name" value="SIMILAR TO RNA POLYMERASE SIGMA-E FACTOR"/>
    <property type="match status" value="1"/>
</dbReference>
<dbReference type="InterPro" id="IPR013324">
    <property type="entry name" value="RNA_pol_sigma_r3/r4-like"/>
</dbReference>
<dbReference type="InterPro" id="IPR053812">
    <property type="entry name" value="HTH_Sigma70_ECF-like"/>
</dbReference>
<dbReference type="RefSeq" id="WP_207792336.1">
    <property type="nucleotide sequence ID" value="NZ_BMOX01000197.1"/>
</dbReference>
<comment type="caution">
    <text evidence="6">The sequence shown here is derived from an EMBL/GenBank/DDBJ whole genome shotgun (WGS) entry which is preliminary data.</text>
</comment>
<dbReference type="InterPro" id="IPR014284">
    <property type="entry name" value="RNA_pol_sigma-70_dom"/>
</dbReference>
<accession>A0A841L745</accession>